<dbReference type="GO" id="GO:0008137">
    <property type="term" value="F:NADH dehydrogenase (ubiquinone) activity"/>
    <property type="evidence" value="ECO:0007669"/>
    <property type="project" value="UniProtKB-EC"/>
</dbReference>
<evidence type="ECO:0000256" key="2">
    <source>
        <dbReference type="ARBA" id="ARBA00005698"/>
    </source>
</evidence>
<keyword evidence="12 17" id="KW-0496">Mitochondrion</keyword>
<feature type="transmembrane region" description="Helical" evidence="16">
    <location>
        <begin position="84"/>
        <end position="106"/>
    </location>
</feature>
<evidence type="ECO:0000256" key="1">
    <source>
        <dbReference type="ARBA" id="ARBA00004225"/>
    </source>
</evidence>
<evidence type="ECO:0000256" key="13">
    <source>
        <dbReference type="ARBA" id="ARBA00023136"/>
    </source>
</evidence>
<dbReference type="AlphaFoldDB" id="Q6IT26"/>
<evidence type="ECO:0000256" key="11">
    <source>
        <dbReference type="ARBA" id="ARBA00023027"/>
    </source>
</evidence>
<reference evidence="17" key="1">
    <citation type="journal article" date="2005" name="Genome">
        <title>Insect mitochondrial genomics: the complete mitochondrial genome sequence of the meadow spittlebug Philaenus spumarius (Hemiptera: Auchenorrhyncha: Cercopoidae).</title>
        <authorList>
            <person name="Stewart J.B."/>
            <person name="Beckenbach A.T."/>
        </authorList>
    </citation>
    <scope>NUCLEOTIDE SEQUENCE</scope>
</reference>
<evidence type="ECO:0000256" key="10">
    <source>
        <dbReference type="ARBA" id="ARBA00022989"/>
    </source>
</evidence>
<sequence length="172" mass="20108">MKMMIMMSSIMMSTIFSMMKHPLSMGMILLIQTLITCLMNGLNSYSMWFSYILFITFIGGMLILFIYIASIASNEKFLFSMKMMMIIIFMMFMLLIMSMMDMTIVVNNHMIIETMSYNKSVNEMNKEINSIMKMFNMPTTMITLMTIIYLLFTMITVVKVTNMKDGPLRMKN</sequence>
<proteinExistence type="inferred from homology"/>
<evidence type="ECO:0000256" key="9">
    <source>
        <dbReference type="ARBA" id="ARBA00022982"/>
    </source>
</evidence>
<keyword evidence="9" id="KW-0249">Electron transport</keyword>
<evidence type="ECO:0000256" key="3">
    <source>
        <dbReference type="ARBA" id="ARBA00012944"/>
    </source>
</evidence>
<evidence type="ECO:0000313" key="17">
    <source>
        <dbReference type="EMBL" id="AAT39441.1"/>
    </source>
</evidence>
<dbReference type="PANTHER" id="PTHR11435:SF1">
    <property type="entry name" value="NADH-UBIQUINONE OXIDOREDUCTASE CHAIN 6"/>
    <property type="match status" value="1"/>
</dbReference>
<keyword evidence="10 16" id="KW-1133">Transmembrane helix</keyword>
<evidence type="ECO:0000256" key="7">
    <source>
        <dbReference type="ARBA" id="ARBA00022692"/>
    </source>
</evidence>
<keyword evidence="7 16" id="KW-0812">Transmembrane</keyword>
<dbReference type="EC" id="7.1.1.2" evidence="3"/>
<organism evidence="17">
    <name type="scientific">Philaenus spumarius</name>
    <name type="common">Meadow froghopper</name>
    <name type="synonym">Cicada spumarius</name>
    <dbReference type="NCBI Taxonomy" id="36667"/>
    <lineage>
        <taxon>Eukaryota</taxon>
        <taxon>Metazoa</taxon>
        <taxon>Ecdysozoa</taxon>
        <taxon>Arthropoda</taxon>
        <taxon>Hexapoda</taxon>
        <taxon>Insecta</taxon>
        <taxon>Pterygota</taxon>
        <taxon>Neoptera</taxon>
        <taxon>Paraneoptera</taxon>
        <taxon>Hemiptera</taxon>
        <taxon>Auchenorrhyncha</taxon>
        <taxon>Cercopoidea</taxon>
        <taxon>Aphrophoridae</taxon>
        <taxon>Philaenus</taxon>
    </lineage>
</organism>
<evidence type="ECO:0000256" key="14">
    <source>
        <dbReference type="ARBA" id="ARBA00031019"/>
    </source>
</evidence>
<evidence type="ECO:0000256" key="15">
    <source>
        <dbReference type="ARBA" id="ARBA00049551"/>
    </source>
</evidence>
<dbReference type="GO" id="GO:0031966">
    <property type="term" value="C:mitochondrial membrane"/>
    <property type="evidence" value="ECO:0007669"/>
    <property type="project" value="UniProtKB-SubCell"/>
</dbReference>
<evidence type="ECO:0000256" key="5">
    <source>
        <dbReference type="ARBA" id="ARBA00022448"/>
    </source>
</evidence>
<comment type="catalytic activity">
    <reaction evidence="15">
        <text>a ubiquinone + NADH + 5 H(+)(in) = a ubiquinol + NAD(+) + 4 H(+)(out)</text>
        <dbReference type="Rhea" id="RHEA:29091"/>
        <dbReference type="Rhea" id="RHEA-COMP:9565"/>
        <dbReference type="Rhea" id="RHEA-COMP:9566"/>
        <dbReference type="ChEBI" id="CHEBI:15378"/>
        <dbReference type="ChEBI" id="CHEBI:16389"/>
        <dbReference type="ChEBI" id="CHEBI:17976"/>
        <dbReference type="ChEBI" id="CHEBI:57540"/>
        <dbReference type="ChEBI" id="CHEBI:57945"/>
        <dbReference type="EC" id="7.1.1.2"/>
    </reaction>
</comment>
<protein>
    <recommendedName>
        <fullName evidence="4">NADH-ubiquinone oxidoreductase chain 6</fullName>
        <ecNumber evidence="3">7.1.1.2</ecNumber>
    </recommendedName>
    <alternativeName>
        <fullName evidence="14">NADH dehydrogenase subunit 6</fullName>
    </alternativeName>
</protein>
<keyword evidence="5" id="KW-0813">Transport</keyword>
<geneLocation type="mitochondrion" evidence="17"/>
<feature type="transmembrane region" description="Helical" evidence="16">
    <location>
        <begin position="141"/>
        <end position="161"/>
    </location>
</feature>
<gene>
    <name evidence="17" type="primary">nad6</name>
</gene>
<name>Q6IT26_PHISP</name>
<keyword evidence="13 16" id="KW-0472">Membrane</keyword>
<comment type="similarity">
    <text evidence="2">Belongs to the complex I subunit 6 family.</text>
</comment>
<evidence type="ECO:0000256" key="12">
    <source>
        <dbReference type="ARBA" id="ARBA00023128"/>
    </source>
</evidence>
<accession>Q6IT26</accession>
<dbReference type="EMBL" id="AY630340">
    <property type="protein sequence ID" value="AAT39441.1"/>
    <property type="molecule type" value="Genomic_DNA"/>
</dbReference>
<dbReference type="InterPro" id="IPR050269">
    <property type="entry name" value="ComplexI_Subunit6"/>
</dbReference>
<evidence type="ECO:0000256" key="8">
    <source>
        <dbReference type="ARBA" id="ARBA00022967"/>
    </source>
</evidence>
<feature type="transmembrane region" description="Helical" evidence="16">
    <location>
        <begin position="54"/>
        <end position="72"/>
    </location>
</feature>
<evidence type="ECO:0000256" key="16">
    <source>
        <dbReference type="SAM" id="Phobius"/>
    </source>
</evidence>
<keyword evidence="8" id="KW-1278">Translocase</keyword>
<keyword evidence="6" id="KW-0679">Respiratory chain</keyword>
<comment type="subcellular location">
    <subcellularLocation>
        <location evidence="1">Mitochondrion membrane</location>
        <topology evidence="1">Multi-pass membrane protein</topology>
    </subcellularLocation>
</comment>
<evidence type="ECO:0000256" key="6">
    <source>
        <dbReference type="ARBA" id="ARBA00022660"/>
    </source>
</evidence>
<keyword evidence="11" id="KW-0520">NAD</keyword>
<evidence type="ECO:0000256" key="4">
    <source>
        <dbReference type="ARBA" id="ARBA00021095"/>
    </source>
</evidence>
<dbReference type="PANTHER" id="PTHR11435">
    <property type="entry name" value="NADH UBIQUINONE OXIDOREDUCTASE SUBUNIT ND6"/>
    <property type="match status" value="1"/>
</dbReference>